<sequence length="164" mass="18067">MEAELNSVTHGDARPFDLEQQPRPWLTRPHLTDDVIRVSTGNDFVCTWSSTMDPGDREADGPRYMSAPCRSTVELQGFPGVSKAKRLRQVQFREEWHIAEESDLNSEELAEGEVELPAFRESIDWDPARAEALRVDAQRSASGSPSPPAGTSAISLSAAWSAKG</sequence>
<evidence type="ECO:0000313" key="3">
    <source>
        <dbReference type="Proteomes" id="UP000198582"/>
    </source>
</evidence>
<keyword evidence="3" id="KW-1185">Reference proteome</keyword>
<dbReference type="AlphaFoldDB" id="A0A1H8Y4J6"/>
<dbReference type="EMBL" id="FOEF01000010">
    <property type="protein sequence ID" value="SEP46468.1"/>
    <property type="molecule type" value="Genomic_DNA"/>
</dbReference>
<dbReference type="Proteomes" id="UP000198582">
    <property type="component" value="Unassembled WGS sequence"/>
</dbReference>
<organism evidence="2 3">
    <name type="scientific">Amycolatopsis saalfeldensis</name>
    <dbReference type="NCBI Taxonomy" id="394193"/>
    <lineage>
        <taxon>Bacteria</taxon>
        <taxon>Bacillati</taxon>
        <taxon>Actinomycetota</taxon>
        <taxon>Actinomycetes</taxon>
        <taxon>Pseudonocardiales</taxon>
        <taxon>Pseudonocardiaceae</taxon>
        <taxon>Amycolatopsis</taxon>
    </lineage>
</organism>
<name>A0A1H8Y4J6_9PSEU</name>
<dbReference type="RefSeq" id="WP_143086260.1">
    <property type="nucleotide sequence ID" value="NZ_FOEF01000010.1"/>
</dbReference>
<feature type="region of interest" description="Disordered" evidence="1">
    <location>
        <begin position="134"/>
        <end position="164"/>
    </location>
</feature>
<feature type="compositionally biased region" description="Low complexity" evidence="1">
    <location>
        <begin position="140"/>
        <end position="155"/>
    </location>
</feature>
<reference evidence="2 3" key="1">
    <citation type="submission" date="2016-10" db="EMBL/GenBank/DDBJ databases">
        <authorList>
            <person name="de Groot N.N."/>
        </authorList>
    </citation>
    <scope>NUCLEOTIDE SEQUENCE [LARGE SCALE GENOMIC DNA]</scope>
    <source>
        <strain evidence="2 3">DSM 44993</strain>
    </source>
</reference>
<proteinExistence type="predicted"/>
<evidence type="ECO:0000313" key="2">
    <source>
        <dbReference type="EMBL" id="SEP46468.1"/>
    </source>
</evidence>
<accession>A0A1H8Y4J6</accession>
<gene>
    <name evidence="2" type="ORF">SAMN04489732_110262</name>
</gene>
<dbReference type="STRING" id="394193.SAMN04489732_110262"/>
<feature type="region of interest" description="Disordered" evidence="1">
    <location>
        <begin position="1"/>
        <end position="25"/>
    </location>
</feature>
<evidence type="ECO:0000256" key="1">
    <source>
        <dbReference type="SAM" id="MobiDB-lite"/>
    </source>
</evidence>
<protein>
    <submittedName>
        <fullName evidence="2">Uncharacterized protein</fullName>
    </submittedName>
</protein>